<dbReference type="InterPro" id="IPR011639">
    <property type="entry name" value="MethylTrfase_TaqI-like_dom"/>
</dbReference>
<evidence type="ECO:0000256" key="2">
    <source>
        <dbReference type="ARBA" id="ARBA00011900"/>
    </source>
</evidence>
<dbReference type="AlphaFoldDB" id="A1ZKH8"/>
<dbReference type="GO" id="GO:0003676">
    <property type="term" value="F:nucleic acid binding"/>
    <property type="evidence" value="ECO:0007669"/>
    <property type="project" value="InterPro"/>
</dbReference>
<dbReference type="SUPFAM" id="SSF53335">
    <property type="entry name" value="S-adenosyl-L-methionine-dependent methyltransferases"/>
    <property type="match status" value="1"/>
</dbReference>
<comment type="similarity">
    <text evidence="1">Belongs to the N(4)/N(6)-methyltransferase family.</text>
</comment>
<dbReference type="Proteomes" id="UP000004095">
    <property type="component" value="Unassembled WGS sequence"/>
</dbReference>
<proteinExistence type="inferred from homology"/>
<evidence type="ECO:0000256" key="4">
    <source>
        <dbReference type="ARBA" id="ARBA00022679"/>
    </source>
</evidence>
<evidence type="ECO:0000256" key="6">
    <source>
        <dbReference type="ARBA" id="ARBA00047942"/>
    </source>
</evidence>
<dbReference type="eggNOG" id="COG0286">
    <property type="taxonomic scope" value="Bacteria"/>
</dbReference>
<keyword evidence="9" id="KW-1185">Reference proteome</keyword>
<keyword evidence="3 8" id="KW-0489">Methyltransferase</keyword>
<gene>
    <name evidence="8" type="ORF">M23134_02395</name>
</gene>
<sequence>MLKKSADIQGYIDYSTPSFIIEKILDDIDFGQQKVILGKKILDPACGAGRFLIEAAKRVIAISPKEDIVNNLEQLYGWDIDGAAIEECIENMNHLIKPLNIQVNWKIYELDSLHYIEHPEEVRFDFIVGNPPYIRIQHLDETQRKYIQTHYSFCKNGSTDIYMAFFELCHKLLTPTGVCGLITPNTYFYTQTAQAMRDAFAHLKNIRQITNYGKIQVFQNATTYSAITIFTKKIYSPQHQFFLYQQAIDKDAFQEREVAIEEITDKAIWQLSATRKMNSEGVKLGDICQIHTGLATLMDKAYVFPIEPLDDTFVWADTKLKGRVKIEKAVLKPIIKASTFKKGDAITDYILFPYKLETTEENGQPVNKHVIMPEKELAGNYPEAFAYLLTIKNELDKRDNGKPNSVAWYAFGRSQGLDNSFGEKIIFSPMNKKPNFIHITNPHTTYYSGYCIKYQGDYQRLLPQLNSQAMEDFIEVSARDFRGGWKAYSKKILQQFIINAQGL</sequence>
<dbReference type="PRINTS" id="PR00507">
    <property type="entry name" value="N12N6MTFRASE"/>
</dbReference>
<protein>
    <recommendedName>
        <fullName evidence="2">site-specific DNA-methyltransferase (adenine-specific)</fullName>
        <ecNumber evidence="2">2.1.1.72</ecNumber>
    </recommendedName>
</protein>
<dbReference type="OrthoDB" id="32195at2"/>
<dbReference type="EC" id="2.1.1.72" evidence="2"/>
<name>A1ZKH8_MICM2</name>
<evidence type="ECO:0000256" key="3">
    <source>
        <dbReference type="ARBA" id="ARBA00022603"/>
    </source>
</evidence>
<evidence type="ECO:0000313" key="8">
    <source>
        <dbReference type="EMBL" id="EAY29204.1"/>
    </source>
</evidence>
<dbReference type="EMBL" id="AAWS01000012">
    <property type="protein sequence ID" value="EAY29204.1"/>
    <property type="molecule type" value="Genomic_DNA"/>
</dbReference>
<dbReference type="Pfam" id="PF07669">
    <property type="entry name" value="Eco57I"/>
    <property type="match status" value="1"/>
</dbReference>
<dbReference type="CDD" id="cd02440">
    <property type="entry name" value="AdoMet_MTases"/>
    <property type="match status" value="1"/>
</dbReference>
<comment type="caution">
    <text evidence="8">The sequence shown here is derived from an EMBL/GenBank/DDBJ whole genome shotgun (WGS) entry which is preliminary data.</text>
</comment>
<dbReference type="InterPro" id="IPR002052">
    <property type="entry name" value="DNA_methylase_N6_adenine_CS"/>
</dbReference>
<reference evidence="8 9" key="1">
    <citation type="submission" date="2007-01" db="EMBL/GenBank/DDBJ databases">
        <authorList>
            <person name="Haygood M."/>
            <person name="Podell S."/>
            <person name="Anderson C."/>
            <person name="Hopkinson B."/>
            <person name="Roe K."/>
            <person name="Barbeau K."/>
            <person name="Gaasterland T."/>
            <person name="Ferriera S."/>
            <person name="Johnson J."/>
            <person name="Kravitz S."/>
            <person name="Beeson K."/>
            <person name="Sutton G."/>
            <person name="Rogers Y.-H."/>
            <person name="Friedman R."/>
            <person name="Frazier M."/>
            <person name="Venter J.C."/>
        </authorList>
    </citation>
    <scope>NUCLEOTIDE SEQUENCE [LARGE SCALE GENOMIC DNA]</scope>
    <source>
        <strain evidence="8 9">ATCC 23134</strain>
    </source>
</reference>
<dbReference type="InterPro" id="IPR029063">
    <property type="entry name" value="SAM-dependent_MTases_sf"/>
</dbReference>
<dbReference type="Gene3D" id="3.40.50.150">
    <property type="entry name" value="Vaccinia Virus protein VP39"/>
    <property type="match status" value="1"/>
</dbReference>
<accession>A1ZKH8</accession>
<evidence type="ECO:0000313" key="9">
    <source>
        <dbReference type="Proteomes" id="UP000004095"/>
    </source>
</evidence>
<dbReference type="PROSITE" id="PS00092">
    <property type="entry name" value="N6_MTASE"/>
    <property type="match status" value="1"/>
</dbReference>
<organism evidence="8 9">
    <name type="scientific">Microscilla marina ATCC 23134</name>
    <dbReference type="NCBI Taxonomy" id="313606"/>
    <lineage>
        <taxon>Bacteria</taxon>
        <taxon>Pseudomonadati</taxon>
        <taxon>Bacteroidota</taxon>
        <taxon>Cytophagia</taxon>
        <taxon>Cytophagales</taxon>
        <taxon>Microscillaceae</taxon>
        <taxon>Microscilla</taxon>
    </lineage>
</organism>
<dbReference type="InterPro" id="IPR050953">
    <property type="entry name" value="N4_N6_ade-DNA_methylase"/>
</dbReference>
<dbReference type="RefSeq" id="WP_002696847.1">
    <property type="nucleotide sequence ID" value="NZ_AAWS01000012.1"/>
</dbReference>
<feature type="domain" description="Type II methyltransferase M.TaqI-like" evidence="7">
    <location>
        <begin position="80"/>
        <end position="218"/>
    </location>
</feature>
<dbReference type="GO" id="GO:0006304">
    <property type="term" value="P:DNA modification"/>
    <property type="evidence" value="ECO:0007669"/>
    <property type="project" value="InterPro"/>
</dbReference>
<dbReference type="GO" id="GO:0032259">
    <property type="term" value="P:methylation"/>
    <property type="evidence" value="ECO:0007669"/>
    <property type="project" value="UniProtKB-KW"/>
</dbReference>
<dbReference type="PANTHER" id="PTHR33841:SF5">
    <property type="entry name" value="DNA METHYLASE (MODIFICATION METHYLASE) (METHYLTRANSFERASE)-RELATED"/>
    <property type="match status" value="1"/>
</dbReference>
<comment type="catalytic activity">
    <reaction evidence="6">
        <text>a 2'-deoxyadenosine in DNA + S-adenosyl-L-methionine = an N(6)-methyl-2'-deoxyadenosine in DNA + S-adenosyl-L-homocysteine + H(+)</text>
        <dbReference type="Rhea" id="RHEA:15197"/>
        <dbReference type="Rhea" id="RHEA-COMP:12418"/>
        <dbReference type="Rhea" id="RHEA-COMP:12419"/>
        <dbReference type="ChEBI" id="CHEBI:15378"/>
        <dbReference type="ChEBI" id="CHEBI:57856"/>
        <dbReference type="ChEBI" id="CHEBI:59789"/>
        <dbReference type="ChEBI" id="CHEBI:90615"/>
        <dbReference type="ChEBI" id="CHEBI:90616"/>
        <dbReference type="EC" id="2.1.1.72"/>
    </reaction>
</comment>
<evidence type="ECO:0000256" key="5">
    <source>
        <dbReference type="ARBA" id="ARBA00022691"/>
    </source>
</evidence>
<keyword evidence="5" id="KW-0949">S-adenosyl-L-methionine</keyword>
<dbReference type="PANTHER" id="PTHR33841">
    <property type="entry name" value="DNA METHYLTRANSFERASE YEEA-RELATED"/>
    <property type="match status" value="1"/>
</dbReference>
<evidence type="ECO:0000259" key="7">
    <source>
        <dbReference type="Pfam" id="PF07669"/>
    </source>
</evidence>
<evidence type="ECO:0000256" key="1">
    <source>
        <dbReference type="ARBA" id="ARBA00006594"/>
    </source>
</evidence>
<keyword evidence="4" id="KW-0808">Transferase</keyword>
<dbReference type="GO" id="GO:0009007">
    <property type="term" value="F:site-specific DNA-methyltransferase (adenine-specific) activity"/>
    <property type="evidence" value="ECO:0007669"/>
    <property type="project" value="UniProtKB-EC"/>
</dbReference>